<sequence length="74" mass="8625">MKISFLSQEFEVSLSRTLKEELMSTFKESMEIVVRLEKVQKAIEGSLDDLGLMGNEFDLLQRQAQALNLDERWM</sequence>
<dbReference type="EMBL" id="BJWL01000007">
    <property type="protein sequence ID" value="GFY89854.1"/>
    <property type="molecule type" value="Genomic_DNA"/>
</dbReference>
<accession>A0A7J0ETM1</accession>
<evidence type="ECO:0000313" key="2">
    <source>
        <dbReference type="Proteomes" id="UP000585474"/>
    </source>
</evidence>
<name>A0A7J0ETM1_9ERIC</name>
<dbReference type="Proteomes" id="UP000585474">
    <property type="component" value="Unassembled WGS sequence"/>
</dbReference>
<keyword evidence="2" id="KW-1185">Reference proteome</keyword>
<dbReference type="OrthoDB" id="201321at2759"/>
<proteinExistence type="predicted"/>
<organism evidence="1 2">
    <name type="scientific">Actinidia rufa</name>
    <dbReference type="NCBI Taxonomy" id="165716"/>
    <lineage>
        <taxon>Eukaryota</taxon>
        <taxon>Viridiplantae</taxon>
        <taxon>Streptophyta</taxon>
        <taxon>Embryophyta</taxon>
        <taxon>Tracheophyta</taxon>
        <taxon>Spermatophyta</taxon>
        <taxon>Magnoliopsida</taxon>
        <taxon>eudicotyledons</taxon>
        <taxon>Gunneridae</taxon>
        <taxon>Pentapetalae</taxon>
        <taxon>asterids</taxon>
        <taxon>Ericales</taxon>
        <taxon>Actinidiaceae</taxon>
        <taxon>Actinidia</taxon>
    </lineage>
</organism>
<evidence type="ECO:0000313" key="1">
    <source>
        <dbReference type="EMBL" id="GFY89854.1"/>
    </source>
</evidence>
<comment type="caution">
    <text evidence="1">The sequence shown here is derived from an EMBL/GenBank/DDBJ whole genome shotgun (WGS) entry which is preliminary data.</text>
</comment>
<protein>
    <submittedName>
        <fullName evidence="1">General control non-repressible 5</fullName>
    </submittedName>
</protein>
<dbReference type="AlphaFoldDB" id="A0A7J0ETM1"/>
<gene>
    <name evidence="1" type="ORF">Acr_07g0000510</name>
</gene>
<reference evidence="1 2" key="1">
    <citation type="submission" date="2019-07" db="EMBL/GenBank/DDBJ databases">
        <title>De Novo Assembly of kiwifruit Actinidia rufa.</title>
        <authorList>
            <person name="Sugita-Konishi S."/>
            <person name="Sato K."/>
            <person name="Mori E."/>
            <person name="Abe Y."/>
            <person name="Kisaki G."/>
            <person name="Hamano K."/>
            <person name="Suezawa K."/>
            <person name="Otani M."/>
            <person name="Fukuda T."/>
            <person name="Manabe T."/>
            <person name="Gomi K."/>
            <person name="Tabuchi M."/>
            <person name="Akimitsu K."/>
            <person name="Kataoka I."/>
        </authorList>
    </citation>
    <scope>NUCLEOTIDE SEQUENCE [LARGE SCALE GENOMIC DNA]</scope>
    <source>
        <strain evidence="2">cv. Fuchu</strain>
    </source>
</reference>